<feature type="region of interest" description="Disordered" evidence="5">
    <location>
        <begin position="38"/>
        <end position="75"/>
    </location>
</feature>
<dbReference type="GO" id="GO:0000463">
    <property type="term" value="P:maturation of LSU-rRNA from tricistronic rRNA transcript (SSU-rRNA, 5.8S rRNA, LSU-rRNA)"/>
    <property type="evidence" value="ECO:0007669"/>
    <property type="project" value="TreeGrafter"/>
</dbReference>
<evidence type="ECO:0000313" key="8">
    <source>
        <dbReference type="Proteomes" id="UP000800092"/>
    </source>
</evidence>
<gene>
    <name evidence="7" type="ORF">EV356DRAFT_577687</name>
</gene>
<dbReference type="GO" id="GO:0000492">
    <property type="term" value="P:box C/D snoRNP assembly"/>
    <property type="evidence" value="ECO:0007669"/>
    <property type="project" value="TreeGrafter"/>
</dbReference>
<dbReference type="GO" id="GO:0048254">
    <property type="term" value="P:snoRNA localization"/>
    <property type="evidence" value="ECO:0007669"/>
    <property type="project" value="TreeGrafter"/>
</dbReference>
<evidence type="ECO:0000256" key="3">
    <source>
        <dbReference type="ARBA" id="ARBA00022833"/>
    </source>
</evidence>
<dbReference type="GO" id="GO:0070761">
    <property type="term" value="C:pre-snoRNP complex"/>
    <property type="evidence" value="ECO:0007669"/>
    <property type="project" value="TreeGrafter"/>
</dbReference>
<dbReference type="InterPro" id="IPR051639">
    <property type="entry name" value="BCD1"/>
</dbReference>
<dbReference type="Proteomes" id="UP000800092">
    <property type="component" value="Unassembled WGS sequence"/>
</dbReference>
<evidence type="ECO:0000259" key="6">
    <source>
        <dbReference type="PROSITE" id="PS51083"/>
    </source>
</evidence>
<proteinExistence type="predicted"/>
<keyword evidence="8" id="KW-1185">Reference proteome</keyword>
<dbReference type="PROSITE" id="PS51083">
    <property type="entry name" value="ZF_HIT"/>
    <property type="match status" value="1"/>
</dbReference>
<organism evidence="7 8">
    <name type="scientific">Viridothelium virens</name>
    <name type="common">Speckled blister lichen</name>
    <name type="synonym">Trypethelium virens</name>
    <dbReference type="NCBI Taxonomy" id="1048519"/>
    <lineage>
        <taxon>Eukaryota</taxon>
        <taxon>Fungi</taxon>
        <taxon>Dikarya</taxon>
        <taxon>Ascomycota</taxon>
        <taxon>Pezizomycotina</taxon>
        <taxon>Dothideomycetes</taxon>
        <taxon>Dothideomycetes incertae sedis</taxon>
        <taxon>Trypetheliales</taxon>
        <taxon>Trypetheliaceae</taxon>
        <taxon>Viridothelium</taxon>
    </lineage>
</organism>
<protein>
    <recommendedName>
        <fullName evidence="6">HIT-type domain-containing protein</fullName>
    </recommendedName>
</protein>
<dbReference type="PANTHER" id="PTHR13483">
    <property type="entry name" value="BOX C_D SNORNA PROTEIN 1-RELATED"/>
    <property type="match status" value="1"/>
</dbReference>
<dbReference type="AlphaFoldDB" id="A0A6A6H566"/>
<sequence>MTSHCKVCDEQPSKYKCPQCRIPYCSIGCFKTHKQQCRDQAKPEDSKQDDANMSTAEPRAFQASEEHVAQYQQPEVPNFASLEKSPDFLRLLAKYPNLKSQLKSIWKASLEPTEDRPQRSYRARGGRGSFRDRARQRRRGPWTPEQGHGDALDHLRGTHESDEGMREFVDLITLKYGTRSRIESRSVSE</sequence>
<keyword evidence="3" id="KW-0862">Zinc</keyword>
<feature type="domain" description="HIT-type" evidence="6">
    <location>
        <begin position="5"/>
        <end position="37"/>
    </location>
</feature>
<dbReference type="OrthoDB" id="18412at2759"/>
<evidence type="ECO:0000256" key="4">
    <source>
        <dbReference type="PROSITE-ProRule" id="PRU00453"/>
    </source>
</evidence>
<dbReference type="GO" id="GO:0005634">
    <property type="term" value="C:nucleus"/>
    <property type="evidence" value="ECO:0007669"/>
    <property type="project" value="TreeGrafter"/>
</dbReference>
<evidence type="ECO:0000256" key="2">
    <source>
        <dbReference type="ARBA" id="ARBA00022771"/>
    </source>
</evidence>
<keyword evidence="2 4" id="KW-0863">Zinc-finger</keyword>
<name>A0A6A6H566_VIRVR</name>
<dbReference type="EMBL" id="ML991808">
    <property type="protein sequence ID" value="KAF2233236.1"/>
    <property type="molecule type" value="Genomic_DNA"/>
</dbReference>
<accession>A0A6A6H566</accession>
<reference evidence="7" key="1">
    <citation type="journal article" date="2020" name="Stud. Mycol.">
        <title>101 Dothideomycetes genomes: a test case for predicting lifestyles and emergence of pathogens.</title>
        <authorList>
            <person name="Haridas S."/>
            <person name="Albert R."/>
            <person name="Binder M."/>
            <person name="Bloem J."/>
            <person name="Labutti K."/>
            <person name="Salamov A."/>
            <person name="Andreopoulos B."/>
            <person name="Baker S."/>
            <person name="Barry K."/>
            <person name="Bills G."/>
            <person name="Bluhm B."/>
            <person name="Cannon C."/>
            <person name="Castanera R."/>
            <person name="Culley D."/>
            <person name="Daum C."/>
            <person name="Ezra D."/>
            <person name="Gonzalez J."/>
            <person name="Henrissat B."/>
            <person name="Kuo A."/>
            <person name="Liang C."/>
            <person name="Lipzen A."/>
            <person name="Lutzoni F."/>
            <person name="Magnuson J."/>
            <person name="Mondo S."/>
            <person name="Nolan M."/>
            <person name="Ohm R."/>
            <person name="Pangilinan J."/>
            <person name="Park H.-J."/>
            <person name="Ramirez L."/>
            <person name="Alfaro M."/>
            <person name="Sun H."/>
            <person name="Tritt A."/>
            <person name="Yoshinaga Y."/>
            <person name="Zwiers L.-H."/>
            <person name="Turgeon B."/>
            <person name="Goodwin S."/>
            <person name="Spatafora J."/>
            <person name="Crous P."/>
            <person name="Grigoriev I."/>
        </authorList>
    </citation>
    <scope>NUCLEOTIDE SEQUENCE</scope>
    <source>
        <strain evidence="7">Tuck. ex Michener</strain>
    </source>
</reference>
<evidence type="ECO:0000256" key="5">
    <source>
        <dbReference type="SAM" id="MobiDB-lite"/>
    </source>
</evidence>
<dbReference type="PANTHER" id="PTHR13483:SF11">
    <property type="entry name" value="ZINC FINGER HIT DOMAIN-CONTAINING PROTEIN 3"/>
    <property type="match status" value="1"/>
</dbReference>
<dbReference type="CDD" id="cd23024">
    <property type="entry name" value="zf-HIT_ZNHIT2-3"/>
    <property type="match status" value="1"/>
</dbReference>
<dbReference type="SUPFAM" id="SSF144232">
    <property type="entry name" value="HIT/MYND zinc finger-like"/>
    <property type="match status" value="1"/>
</dbReference>
<evidence type="ECO:0000256" key="1">
    <source>
        <dbReference type="ARBA" id="ARBA00022723"/>
    </source>
</evidence>
<dbReference type="Pfam" id="PF04438">
    <property type="entry name" value="zf-HIT"/>
    <property type="match status" value="1"/>
</dbReference>
<feature type="region of interest" description="Disordered" evidence="5">
    <location>
        <begin position="111"/>
        <end position="162"/>
    </location>
</feature>
<feature type="compositionally biased region" description="Basic and acidic residues" evidence="5">
    <location>
        <begin position="147"/>
        <end position="162"/>
    </location>
</feature>
<feature type="compositionally biased region" description="Basic and acidic residues" evidence="5">
    <location>
        <begin position="38"/>
        <end position="50"/>
    </location>
</feature>
<dbReference type="InterPro" id="IPR007529">
    <property type="entry name" value="Znf_HIT"/>
</dbReference>
<evidence type="ECO:0000313" key="7">
    <source>
        <dbReference type="EMBL" id="KAF2233236.1"/>
    </source>
</evidence>
<dbReference type="Gene3D" id="3.30.60.190">
    <property type="match status" value="1"/>
</dbReference>
<keyword evidence="1" id="KW-0479">Metal-binding</keyword>
<dbReference type="GO" id="GO:0008270">
    <property type="term" value="F:zinc ion binding"/>
    <property type="evidence" value="ECO:0007669"/>
    <property type="project" value="UniProtKB-UniRule"/>
</dbReference>